<reference evidence="1 2" key="1">
    <citation type="submission" date="2021-03" db="EMBL/GenBank/DDBJ databases">
        <title>Sequencing the genomes of 1000 actinobacteria strains.</title>
        <authorList>
            <person name="Klenk H.-P."/>
        </authorList>
    </citation>
    <scope>NUCLEOTIDE SEQUENCE [LARGE SCALE GENOMIC DNA]</scope>
    <source>
        <strain evidence="1 2">DSM 44580</strain>
    </source>
</reference>
<name>A0ABS5ARF0_9PSEU</name>
<sequence length="126" mass="13540">MRDDLAVRRTLRALRTRLGDMWQRRADTPSGHAEIAALSVGTRAYREGVAAMTCGDYEEAAAQLRIASGHGIGDAVVRLAVVLEQLGEHSAARAWWAVAEVDGHAVMPPLPRQAEEAAEAGAARAW</sequence>
<accession>A0ABS5ARF0</accession>
<comment type="caution">
    <text evidence="1">The sequence shown here is derived from an EMBL/GenBank/DDBJ whole genome shotgun (WGS) entry which is preliminary data.</text>
</comment>
<evidence type="ECO:0000313" key="1">
    <source>
        <dbReference type="EMBL" id="MBP2479152.1"/>
    </source>
</evidence>
<protein>
    <submittedName>
        <fullName evidence="1">Uncharacterized protein</fullName>
    </submittedName>
</protein>
<evidence type="ECO:0000313" key="2">
    <source>
        <dbReference type="Proteomes" id="UP001519363"/>
    </source>
</evidence>
<gene>
    <name evidence="1" type="ORF">JOF53_008024</name>
</gene>
<proteinExistence type="predicted"/>
<organism evidence="1 2">
    <name type="scientific">Crossiella equi</name>
    <dbReference type="NCBI Taxonomy" id="130796"/>
    <lineage>
        <taxon>Bacteria</taxon>
        <taxon>Bacillati</taxon>
        <taxon>Actinomycetota</taxon>
        <taxon>Actinomycetes</taxon>
        <taxon>Pseudonocardiales</taxon>
        <taxon>Pseudonocardiaceae</taxon>
        <taxon>Crossiella</taxon>
    </lineage>
</organism>
<dbReference type="Proteomes" id="UP001519363">
    <property type="component" value="Unassembled WGS sequence"/>
</dbReference>
<dbReference type="EMBL" id="JAGIOO010000001">
    <property type="protein sequence ID" value="MBP2479152.1"/>
    <property type="molecule type" value="Genomic_DNA"/>
</dbReference>
<keyword evidence="2" id="KW-1185">Reference proteome</keyword>